<keyword evidence="8" id="KW-0720">Serine protease</keyword>
<keyword evidence="11" id="KW-1185">Reference proteome</keyword>
<dbReference type="Pfam" id="PF13365">
    <property type="entry name" value="Trypsin_2"/>
    <property type="match status" value="1"/>
</dbReference>
<dbReference type="InterPro" id="IPR041489">
    <property type="entry name" value="PDZ_6"/>
</dbReference>
<dbReference type="PRINTS" id="PR00834">
    <property type="entry name" value="PROTEASES2C"/>
</dbReference>
<dbReference type="SMART" id="SM00228">
    <property type="entry name" value="PDZ"/>
    <property type="match status" value="2"/>
</dbReference>
<dbReference type="NCBIfam" id="TIGR02037">
    <property type="entry name" value="degP_htrA_DO"/>
    <property type="match status" value="1"/>
</dbReference>
<evidence type="ECO:0000256" key="5">
    <source>
        <dbReference type="ARBA" id="ARBA00022737"/>
    </source>
</evidence>
<dbReference type="Pfam" id="PF13180">
    <property type="entry name" value="PDZ_2"/>
    <property type="match status" value="1"/>
</dbReference>
<dbReference type="InterPro" id="IPR009003">
    <property type="entry name" value="Peptidase_S1_PA"/>
</dbReference>
<protein>
    <submittedName>
        <fullName evidence="10">DegQ family serine endoprotease</fullName>
    </submittedName>
</protein>
<evidence type="ECO:0000256" key="2">
    <source>
        <dbReference type="ARBA" id="ARBA00010541"/>
    </source>
</evidence>
<name>A0ABW5DR90_9PROT</name>
<reference evidence="11" key="1">
    <citation type="journal article" date="2019" name="Int. J. Syst. Evol. Microbiol.">
        <title>The Global Catalogue of Microorganisms (GCM) 10K type strain sequencing project: providing services to taxonomists for standard genome sequencing and annotation.</title>
        <authorList>
            <consortium name="The Broad Institute Genomics Platform"/>
            <consortium name="The Broad Institute Genome Sequencing Center for Infectious Disease"/>
            <person name="Wu L."/>
            <person name="Ma J."/>
        </authorList>
    </citation>
    <scope>NUCLEOTIDE SEQUENCE [LARGE SCALE GENOMIC DNA]</scope>
    <source>
        <strain evidence="11">CGMCC 1.19062</strain>
    </source>
</reference>
<dbReference type="InterPro" id="IPR011782">
    <property type="entry name" value="Pept_S1C_Do"/>
</dbReference>
<keyword evidence="7" id="KW-0378">Hydrolase</keyword>
<evidence type="ECO:0000256" key="1">
    <source>
        <dbReference type="ARBA" id="ARBA00004418"/>
    </source>
</evidence>
<gene>
    <name evidence="10" type="ORF">ACFSM5_12180</name>
</gene>
<dbReference type="Gene3D" id="2.30.42.10">
    <property type="match status" value="2"/>
</dbReference>
<dbReference type="PROSITE" id="PS50106">
    <property type="entry name" value="PDZ"/>
    <property type="match status" value="2"/>
</dbReference>
<dbReference type="CDD" id="cd10839">
    <property type="entry name" value="cpPDZ1_DegP-like"/>
    <property type="match status" value="1"/>
</dbReference>
<evidence type="ECO:0000256" key="8">
    <source>
        <dbReference type="ARBA" id="ARBA00022825"/>
    </source>
</evidence>
<feature type="domain" description="PDZ" evidence="9">
    <location>
        <begin position="388"/>
        <end position="442"/>
    </location>
</feature>
<evidence type="ECO:0000313" key="10">
    <source>
        <dbReference type="EMBL" id="MFD2263648.1"/>
    </source>
</evidence>
<dbReference type="PANTHER" id="PTHR22939:SF129">
    <property type="entry name" value="SERINE PROTEASE HTRA2, MITOCHONDRIAL"/>
    <property type="match status" value="1"/>
</dbReference>
<dbReference type="Proteomes" id="UP001597295">
    <property type="component" value="Unassembled WGS sequence"/>
</dbReference>
<comment type="subcellular location">
    <subcellularLocation>
        <location evidence="1">Periplasm</location>
    </subcellularLocation>
</comment>
<dbReference type="EMBL" id="JBHUIP010000012">
    <property type="protein sequence ID" value="MFD2263648.1"/>
    <property type="molecule type" value="Genomic_DNA"/>
</dbReference>
<keyword evidence="4" id="KW-0732">Signal</keyword>
<dbReference type="SUPFAM" id="SSF50494">
    <property type="entry name" value="Trypsin-like serine proteases"/>
    <property type="match status" value="1"/>
</dbReference>
<organism evidence="10 11">
    <name type="scientific">Lacibacterium aquatile</name>
    <dbReference type="NCBI Taxonomy" id="1168082"/>
    <lineage>
        <taxon>Bacteria</taxon>
        <taxon>Pseudomonadati</taxon>
        <taxon>Pseudomonadota</taxon>
        <taxon>Alphaproteobacteria</taxon>
        <taxon>Rhodospirillales</taxon>
        <taxon>Rhodospirillaceae</taxon>
    </lineage>
</organism>
<evidence type="ECO:0000313" key="11">
    <source>
        <dbReference type="Proteomes" id="UP001597295"/>
    </source>
</evidence>
<keyword evidence="6" id="KW-0574">Periplasm</keyword>
<dbReference type="Pfam" id="PF17820">
    <property type="entry name" value="PDZ_6"/>
    <property type="match status" value="1"/>
</dbReference>
<evidence type="ECO:0000256" key="7">
    <source>
        <dbReference type="ARBA" id="ARBA00022801"/>
    </source>
</evidence>
<keyword evidence="5" id="KW-0677">Repeat</keyword>
<evidence type="ECO:0000259" key="9">
    <source>
        <dbReference type="PROSITE" id="PS50106"/>
    </source>
</evidence>
<dbReference type="PANTHER" id="PTHR22939">
    <property type="entry name" value="SERINE PROTEASE FAMILY S1C HTRA-RELATED"/>
    <property type="match status" value="1"/>
</dbReference>
<dbReference type="RefSeq" id="WP_379876673.1">
    <property type="nucleotide sequence ID" value="NZ_JBHUIP010000012.1"/>
</dbReference>
<dbReference type="InterPro" id="IPR036034">
    <property type="entry name" value="PDZ_sf"/>
</dbReference>
<dbReference type="SUPFAM" id="SSF50156">
    <property type="entry name" value="PDZ domain-like"/>
    <property type="match status" value="2"/>
</dbReference>
<accession>A0ABW5DR90</accession>
<sequence>MRSLPLFIATLTTSIALSTLPASGQQRQLPSSQAEVQLSFAPVVKQTTPAVVNIYTRKVVQQRQQVASPLLNDPFFRQFFGDQLRLQQQKPRVQNSLGSGVIVESDGLIVTNYHVIREADQITVALSDRREFEAKVVRTDERVDLAVLKIEAKGLPTLSLRDSDTIEVGDLVLAIGNPFGVGQTVTTGIVSGLARTNAGITDYNFFIQTDAAINPGNSGGALVTMDGRLIGINTAIYSRSGGSIGIGFAIPANMVRTMIAGGADANAKVVRAWFGASGQPVTQDLASSLNLARPYGVLINGTFPGSPAERAGLMPGDVVTAIDGREVDDPESLRFRIATLPIGSSAELSYFRKGQAMKTQATLIAPPENPPRDETQMKGNQPLAGATIVNLSPAMVEELGIPGPSQGVMITDIAQGSPAGRVGFRPGDLMVQVNATQIDTVTSLRTAMEKPSQSGWKITFKRGEETLTASFKR</sequence>
<dbReference type="InterPro" id="IPR001478">
    <property type="entry name" value="PDZ"/>
</dbReference>
<keyword evidence="3" id="KW-0645">Protease</keyword>
<dbReference type="InterPro" id="IPR001940">
    <property type="entry name" value="Peptidase_S1C"/>
</dbReference>
<evidence type="ECO:0000256" key="4">
    <source>
        <dbReference type="ARBA" id="ARBA00022729"/>
    </source>
</evidence>
<comment type="caution">
    <text evidence="10">The sequence shown here is derived from an EMBL/GenBank/DDBJ whole genome shotgun (WGS) entry which is preliminary data.</text>
</comment>
<feature type="domain" description="PDZ" evidence="9">
    <location>
        <begin position="296"/>
        <end position="329"/>
    </location>
</feature>
<evidence type="ECO:0000256" key="3">
    <source>
        <dbReference type="ARBA" id="ARBA00022670"/>
    </source>
</evidence>
<dbReference type="Gene3D" id="2.40.10.120">
    <property type="match status" value="1"/>
</dbReference>
<evidence type="ECO:0000256" key="6">
    <source>
        <dbReference type="ARBA" id="ARBA00022764"/>
    </source>
</evidence>
<comment type="similarity">
    <text evidence="2">Belongs to the peptidase S1C family.</text>
</comment>
<proteinExistence type="inferred from homology"/>